<keyword evidence="3" id="KW-1185">Reference proteome</keyword>
<dbReference type="Gramene" id="PRQ49349">
    <property type="protein sequence ID" value="PRQ49349"/>
    <property type="gene ID" value="RchiOBHm_Chr2g0120911"/>
</dbReference>
<dbReference type="AlphaFoldDB" id="A0A2P6RSE5"/>
<dbReference type="EMBL" id="PDCK01000040">
    <property type="protein sequence ID" value="PRQ49349.1"/>
    <property type="molecule type" value="Genomic_DNA"/>
</dbReference>
<feature type="region of interest" description="Disordered" evidence="1">
    <location>
        <begin position="60"/>
        <end position="81"/>
    </location>
</feature>
<sequence>MAGGRRLLVVTVVDFQNGWHDTPPIGHTLVDTHVSYTRLRPFGDLHGSTATPVKETLQKKQEVAERPQPFSVCLPAPSSNY</sequence>
<comment type="caution">
    <text evidence="2">The sequence shown here is derived from an EMBL/GenBank/DDBJ whole genome shotgun (WGS) entry which is preliminary data.</text>
</comment>
<dbReference type="Proteomes" id="UP000238479">
    <property type="component" value="Chromosome 2"/>
</dbReference>
<name>A0A2P6RSE5_ROSCH</name>
<evidence type="ECO:0000256" key="1">
    <source>
        <dbReference type="SAM" id="MobiDB-lite"/>
    </source>
</evidence>
<evidence type="ECO:0000313" key="2">
    <source>
        <dbReference type="EMBL" id="PRQ49349.1"/>
    </source>
</evidence>
<reference evidence="2 3" key="1">
    <citation type="journal article" date="2018" name="Nat. Genet.">
        <title>The Rosa genome provides new insights in the design of modern roses.</title>
        <authorList>
            <person name="Bendahmane M."/>
        </authorList>
    </citation>
    <scope>NUCLEOTIDE SEQUENCE [LARGE SCALE GENOMIC DNA]</scope>
    <source>
        <strain evidence="3">cv. Old Blush</strain>
    </source>
</reference>
<protein>
    <submittedName>
        <fullName evidence="2">Uncharacterized protein</fullName>
    </submittedName>
</protein>
<organism evidence="2 3">
    <name type="scientific">Rosa chinensis</name>
    <name type="common">China rose</name>
    <dbReference type="NCBI Taxonomy" id="74649"/>
    <lineage>
        <taxon>Eukaryota</taxon>
        <taxon>Viridiplantae</taxon>
        <taxon>Streptophyta</taxon>
        <taxon>Embryophyta</taxon>
        <taxon>Tracheophyta</taxon>
        <taxon>Spermatophyta</taxon>
        <taxon>Magnoliopsida</taxon>
        <taxon>eudicotyledons</taxon>
        <taxon>Gunneridae</taxon>
        <taxon>Pentapetalae</taxon>
        <taxon>rosids</taxon>
        <taxon>fabids</taxon>
        <taxon>Rosales</taxon>
        <taxon>Rosaceae</taxon>
        <taxon>Rosoideae</taxon>
        <taxon>Rosoideae incertae sedis</taxon>
        <taxon>Rosa</taxon>
    </lineage>
</organism>
<evidence type="ECO:0000313" key="3">
    <source>
        <dbReference type="Proteomes" id="UP000238479"/>
    </source>
</evidence>
<accession>A0A2P6RSE5</accession>
<proteinExistence type="predicted"/>
<gene>
    <name evidence="2" type="ORF">RchiOBHm_Chr2g0120911</name>
</gene>